<feature type="signal peptide" evidence="1">
    <location>
        <begin position="1"/>
        <end position="24"/>
    </location>
</feature>
<keyword evidence="3" id="KW-1185">Reference proteome</keyword>
<keyword evidence="1" id="KW-0732">Signal</keyword>
<evidence type="ECO:0000313" key="2">
    <source>
        <dbReference type="EMBL" id="GLB38192.1"/>
    </source>
</evidence>
<evidence type="ECO:0000256" key="1">
    <source>
        <dbReference type="SAM" id="SignalP"/>
    </source>
</evidence>
<accession>A0A9P3PMU3</accession>
<dbReference type="InterPro" id="IPR024079">
    <property type="entry name" value="MetalloPept_cat_dom_sf"/>
</dbReference>
<dbReference type="InterPro" id="IPR019026">
    <property type="entry name" value="Peptidase_M64_IgA"/>
</dbReference>
<dbReference type="PROSITE" id="PS51257">
    <property type="entry name" value="PROKAR_LIPOPROTEIN"/>
    <property type="match status" value="1"/>
</dbReference>
<evidence type="ECO:0000313" key="3">
    <source>
        <dbReference type="Proteomes" id="UP001063166"/>
    </source>
</evidence>
<reference evidence="2" key="1">
    <citation type="submission" date="2022-07" db="EMBL/GenBank/DDBJ databases">
        <title>The genome of Lyophyllum shimeji provides insight into the initial evolution of ectomycorrhizal fungal genome.</title>
        <authorList>
            <person name="Kobayashi Y."/>
            <person name="Shibata T."/>
            <person name="Hirakawa H."/>
            <person name="Shigenobu S."/>
            <person name="Nishiyama T."/>
            <person name="Yamada A."/>
            <person name="Hasebe M."/>
            <person name="Kawaguchi M."/>
        </authorList>
    </citation>
    <scope>NUCLEOTIDE SEQUENCE</scope>
    <source>
        <strain evidence="2">AT787</strain>
    </source>
</reference>
<dbReference type="OrthoDB" id="2961863at2759"/>
<protein>
    <submittedName>
        <fullName evidence="2">IgA Peptidase M64</fullName>
    </submittedName>
</protein>
<gene>
    <name evidence="2" type="ORF">LshimejAT787_0500570</name>
</gene>
<dbReference type="Pfam" id="PF09471">
    <property type="entry name" value="Peptidase_M64"/>
    <property type="match status" value="1"/>
</dbReference>
<comment type="caution">
    <text evidence="2">The sequence shown here is derived from an EMBL/GenBank/DDBJ whole genome shotgun (WGS) entry which is preliminary data.</text>
</comment>
<dbReference type="Proteomes" id="UP001063166">
    <property type="component" value="Unassembled WGS sequence"/>
</dbReference>
<name>A0A9P3PMU3_LYOSH</name>
<feature type="chain" id="PRO_5040464105" evidence="1">
    <location>
        <begin position="25"/>
        <end position="557"/>
    </location>
</feature>
<sequence length="557" mass="61824">MDGRTMCMAIILAVAFASLQGCYCAGPQSVLQVQEQSLASLELRPSLSEKCEAVYPLLKDRNPVVSSPPLEVHPLVVSGPSSNRVDLVFFSDGYLPAERDKFLEDAARLAGDISANQTFATVRPLLNFWAAFSPSKESGIGVGGQPKDTRFGLYRDGTELRAVYYDKPEVAKAACSSLGEQCDYPILLVLHLRNDPYYGGLGGDYTVITSSLANGPLVLRHELGHSIIQVGEEYDGGFAYFGVNAYHDLSKPVPWEHWLSASHENEEGHRSAPRVERSVMPMQQYPWTLLNSSSPWSVTFTSSGTYARHLVRFSLSGLPEASDLRVELDGKDLGWAPRKDIGLDRWHYDIHSDESLKPGEHEVKFTLLNAKRTGVAQLCSIEVLEFGKEEEFISTPGNYGVYPTFSEKNETSYRPTNEDCLMRIVTSPNFCKVCIEGLWLSLLKRVSLIDDVKEGCEQGISSDGSAVWVKTIDVQLVPLAQFREARVSHESYTIKWWKDRKLLEEFADKTRVEIPASDAPGIYSIGVTLTTDEVRVDKDKLLSAGVKYHVTSTCSSE</sequence>
<organism evidence="2 3">
    <name type="scientific">Lyophyllum shimeji</name>
    <name type="common">Hon-shimeji</name>
    <name type="synonym">Tricholoma shimeji</name>
    <dbReference type="NCBI Taxonomy" id="47721"/>
    <lineage>
        <taxon>Eukaryota</taxon>
        <taxon>Fungi</taxon>
        <taxon>Dikarya</taxon>
        <taxon>Basidiomycota</taxon>
        <taxon>Agaricomycotina</taxon>
        <taxon>Agaricomycetes</taxon>
        <taxon>Agaricomycetidae</taxon>
        <taxon>Agaricales</taxon>
        <taxon>Tricholomatineae</taxon>
        <taxon>Lyophyllaceae</taxon>
        <taxon>Lyophyllum</taxon>
    </lineage>
</organism>
<dbReference type="GO" id="GO:0008237">
    <property type="term" value="F:metallopeptidase activity"/>
    <property type="evidence" value="ECO:0007669"/>
    <property type="project" value="InterPro"/>
</dbReference>
<proteinExistence type="predicted"/>
<dbReference type="Gene3D" id="3.40.390.10">
    <property type="entry name" value="Collagenase (Catalytic Domain)"/>
    <property type="match status" value="1"/>
</dbReference>
<dbReference type="EMBL" id="BRPK01000005">
    <property type="protein sequence ID" value="GLB38192.1"/>
    <property type="molecule type" value="Genomic_DNA"/>
</dbReference>
<dbReference type="AlphaFoldDB" id="A0A9P3PMU3"/>